<dbReference type="Proteomes" id="UP001165367">
    <property type="component" value="Unassembled WGS sequence"/>
</dbReference>
<protein>
    <recommendedName>
        <fullName evidence="6">4-O-methyl-glucuronoyl methylesterase-like domain-containing protein</fullName>
    </recommendedName>
</protein>
<feature type="domain" description="4-O-methyl-glucuronoyl methylesterase-like" evidence="6">
    <location>
        <begin position="245"/>
        <end position="399"/>
    </location>
</feature>
<keyword evidence="3" id="KW-0378">Hydrolase</keyword>
<evidence type="ECO:0000256" key="1">
    <source>
        <dbReference type="ARBA" id="ARBA00022487"/>
    </source>
</evidence>
<evidence type="ECO:0000313" key="8">
    <source>
        <dbReference type="Proteomes" id="UP001165367"/>
    </source>
</evidence>
<dbReference type="Gene3D" id="3.40.50.1820">
    <property type="entry name" value="alpha/beta hydrolase"/>
    <property type="match status" value="1"/>
</dbReference>
<dbReference type="RefSeq" id="WP_237870569.1">
    <property type="nucleotide sequence ID" value="NZ_JAKLTR010000004.1"/>
</dbReference>
<sequence length="447" mass="49130">MKKLFFLSALFNAAVAFAQPSQAYRDSINKLTQADYRNMLSQLKIDSTRRGPSGNPSAPDAANVDESKATTYKTIPDPLLLKNGKKVSDVKTWWDKRRPEIIEDFNKEVYGRVPVNTPNVKWEVVSTVDTVFGDQPAVTKNLLGHVDNTSYPQIKVDIQLSLTVPKERKKPVPVIMEFGFIFPAGFRPPPPPAGAPVTKSWQEQLLDQGWGFAIIVPTSYQADNGAGLTQGIIGLCNKGQHRKPDDWGALRAWAWGASRAVDYLETDKDVDAKQIGIEGLSRYGKATVVTMAFEPRLKIAFIGSSGNGGVKIMRRTFGEQVENLASSGEYHWFAGNFIKYAGPLTPNDLPVDAHELVALCAPRPVFISSGSPKVEGQWVDAKGMFLGGVYAAPVYELLGKKGYGTAEFPPLETSLVSGEIAFRQHSGGHTTGPNWPTFIEWAKRYLQ</sequence>
<evidence type="ECO:0000256" key="3">
    <source>
        <dbReference type="ARBA" id="ARBA00022801"/>
    </source>
</evidence>
<evidence type="ECO:0000256" key="4">
    <source>
        <dbReference type="SAM" id="MobiDB-lite"/>
    </source>
</evidence>
<dbReference type="Pfam" id="PF22244">
    <property type="entry name" value="GCE_fung"/>
    <property type="match status" value="1"/>
</dbReference>
<gene>
    <name evidence="7" type="ORF">LZZ85_08335</name>
</gene>
<evidence type="ECO:0000256" key="5">
    <source>
        <dbReference type="SAM" id="SignalP"/>
    </source>
</evidence>
<evidence type="ECO:0000256" key="2">
    <source>
        <dbReference type="ARBA" id="ARBA00022729"/>
    </source>
</evidence>
<organism evidence="7 8">
    <name type="scientific">Terrimonas ginsenosidimutans</name>
    <dbReference type="NCBI Taxonomy" id="2908004"/>
    <lineage>
        <taxon>Bacteria</taxon>
        <taxon>Pseudomonadati</taxon>
        <taxon>Bacteroidota</taxon>
        <taxon>Chitinophagia</taxon>
        <taxon>Chitinophagales</taxon>
        <taxon>Chitinophagaceae</taxon>
        <taxon>Terrimonas</taxon>
    </lineage>
</organism>
<dbReference type="InterPro" id="IPR029058">
    <property type="entry name" value="AB_hydrolase_fold"/>
</dbReference>
<dbReference type="EMBL" id="JAKLTR010000004">
    <property type="protein sequence ID" value="MCG2614287.1"/>
    <property type="molecule type" value="Genomic_DNA"/>
</dbReference>
<dbReference type="InterPro" id="IPR054579">
    <property type="entry name" value="GCE-like_dom"/>
</dbReference>
<keyword evidence="8" id="KW-1185">Reference proteome</keyword>
<evidence type="ECO:0000259" key="6">
    <source>
        <dbReference type="Pfam" id="PF22244"/>
    </source>
</evidence>
<keyword evidence="1" id="KW-0719">Serine esterase</keyword>
<feature type="signal peptide" evidence="5">
    <location>
        <begin position="1"/>
        <end position="18"/>
    </location>
</feature>
<feature type="region of interest" description="Disordered" evidence="4">
    <location>
        <begin position="45"/>
        <end position="68"/>
    </location>
</feature>
<evidence type="ECO:0000313" key="7">
    <source>
        <dbReference type="EMBL" id="MCG2614287.1"/>
    </source>
</evidence>
<reference evidence="7" key="1">
    <citation type="submission" date="2022-01" db="EMBL/GenBank/DDBJ databases">
        <authorList>
            <person name="Jo J.-H."/>
            <person name="Im W.-T."/>
        </authorList>
    </citation>
    <scope>NUCLEOTIDE SEQUENCE</scope>
    <source>
        <strain evidence="7">NA20</strain>
    </source>
</reference>
<name>A0ABS9KPN1_9BACT</name>
<feature type="chain" id="PRO_5046938909" description="4-O-methyl-glucuronoyl methylesterase-like domain-containing protein" evidence="5">
    <location>
        <begin position="19"/>
        <end position="447"/>
    </location>
</feature>
<accession>A0ABS9KPN1</accession>
<dbReference type="SUPFAM" id="SSF53474">
    <property type="entry name" value="alpha/beta-Hydrolases"/>
    <property type="match status" value="1"/>
</dbReference>
<proteinExistence type="predicted"/>
<keyword evidence="2 5" id="KW-0732">Signal</keyword>
<comment type="caution">
    <text evidence="7">The sequence shown here is derived from an EMBL/GenBank/DDBJ whole genome shotgun (WGS) entry which is preliminary data.</text>
</comment>